<comment type="caution">
    <text evidence="1">The sequence shown here is derived from an EMBL/GenBank/DDBJ whole genome shotgun (WGS) entry which is preliminary data.</text>
</comment>
<name>A0A328ZIS5_9BURK</name>
<protein>
    <recommendedName>
        <fullName evidence="3">Phage protein</fullName>
    </recommendedName>
</protein>
<reference evidence="1 2" key="1">
    <citation type="submission" date="2018-06" db="EMBL/GenBank/DDBJ databases">
        <title>Genomic Encyclopedia of Archaeal and Bacterial Type Strains, Phase II (KMG-II): from individual species to whole genera.</title>
        <authorList>
            <person name="Goeker M."/>
        </authorList>
    </citation>
    <scope>NUCLEOTIDE SEQUENCE [LARGE SCALE GENOMIC DNA]</scope>
    <source>
        <strain evidence="1 2">CFPB 3232</strain>
    </source>
</reference>
<dbReference type="RefSeq" id="WP_111875461.1">
    <property type="nucleotide sequence ID" value="NZ_CBCSGC010000002.1"/>
</dbReference>
<sequence length="103" mass="11907">MSIDMAKTRREDMRWHLLSAVNLSRPEGIYTEPLLAIVRAVYPDATHQEVRVNLDYLEAREMVCIAKDPMDRWMVDLTRTGIDFVEYSIDAQPGVSRPRITQA</sequence>
<evidence type="ECO:0000313" key="1">
    <source>
        <dbReference type="EMBL" id="RAR86090.1"/>
    </source>
</evidence>
<dbReference type="EMBL" id="QLTA01000002">
    <property type="protein sequence ID" value="RAR86090.1"/>
    <property type="molecule type" value="Genomic_DNA"/>
</dbReference>
<accession>A0A328ZIS5</accession>
<organism evidence="1 2">
    <name type="scientific">Paracidovorax anthurii</name>
    <dbReference type="NCBI Taxonomy" id="78229"/>
    <lineage>
        <taxon>Bacteria</taxon>
        <taxon>Pseudomonadati</taxon>
        <taxon>Pseudomonadota</taxon>
        <taxon>Betaproteobacteria</taxon>
        <taxon>Burkholderiales</taxon>
        <taxon>Comamonadaceae</taxon>
        <taxon>Paracidovorax</taxon>
    </lineage>
</organism>
<dbReference type="OrthoDB" id="5677692at2"/>
<evidence type="ECO:0000313" key="2">
    <source>
        <dbReference type="Proteomes" id="UP000248856"/>
    </source>
</evidence>
<dbReference type="Proteomes" id="UP000248856">
    <property type="component" value="Unassembled WGS sequence"/>
</dbReference>
<keyword evidence="2" id="KW-1185">Reference proteome</keyword>
<proteinExistence type="predicted"/>
<evidence type="ECO:0008006" key="3">
    <source>
        <dbReference type="Google" id="ProtNLM"/>
    </source>
</evidence>
<gene>
    <name evidence="1" type="ORF">AX018_100251</name>
</gene>
<dbReference type="AlphaFoldDB" id="A0A328ZIS5"/>